<dbReference type="EMBL" id="GGEC01025656">
    <property type="protein sequence ID" value="MBX06140.1"/>
    <property type="molecule type" value="Transcribed_RNA"/>
</dbReference>
<dbReference type="AlphaFoldDB" id="A0A2P2KK94"/>
<accession>A0A2P2KK94</accession>
<protein>
    <submittedName>
        <fullName evidence="1">Uncharacterized protein</fullName>
    </submittedName>
</protein>
<evidence type="ECO:0000313" key="1">
    <source>
        <dbReference type="EMBL" id="MBX06140.1"/>
    </source>
</evidence>
<organism evidence="1">
    <name type="scientific">Rhizophora mucronata</name>
    <name type="common">Asiatic mangrove</name>
    <dbReference type="NCBI Taxonomy" id="61149"/>
    <lineage>
        <taxon>Eukaryota</taxon>
        <taxon>Viridiplantae</taxon>
        <taxon>Streptophyta</taxon>
        <taxon>Embryophyta</taxon>
        <taxon>Tracheophyta</taxon>
        <taxon>Spermatophyta</taxon>
        <taxon>Magnoliopsida</taxon>
        <taxon>eudicotyledons</taxon>
        <taxon>Gunneridae</taxon>
        <taxon>Pentapetalae</taxon>
        <taxon>rosids</taxon>
        <taxon>fabids</taxon>
        <taxon>Malpighiales</taxon>
        <taxon>Rhizophoraceae</taxon>
        <taxon>Rhizophora</taxon>
    </lineage>
</organism>
<proteinExistence type="predicted"/>
<name>A0A2P2KK94_RHIMU</name>
<reference evidence="1" key="1">
    <citation type="submission" date="2018-02" db="EMBL/GenBank/DDBJ databases">
        <title>Rhizophora mucronata_Transcriptome.</title>
        <authorList>
            <person name="Meera S.P."/>
            <person name="Sreeshan A."/>
            <person name="Augustine A."/>
        </authorList>
    </citation>
    <scope>NUCLEOTIDE SEQUENCE</scope>
    <source>
        <tissue evidence="1">Leaf</tissue>
    </source>
</reference>
<sequence>MDLSFVLNFLFFSKIHLLSTLRSTER</sequence>